<reference evidence="2 3" key="1">
    <citation type="submission" date="2019-05" db="EMBL/GenBank/DDBJ databases">
        <title>Another draft genome of Portunus trituberculatus and its Hox gene families provides insights of decapod evolution.</title>
        <authorList>
            <person name="Jeong J.-H."/>
            <person name="Song I."/>
            <person name="Kim S."/>
            <person name="Choi T."/>
            <person name="Kim D."/>
            <person name="Ryu S."/>
            <person name="Kim W."/>
        </authorList>
    </citation>
    <scope>NUCLEOTIDE SEQUENCE [LARGE SCALE GENOMIC DNA]</scope>
    <source>
        <tissue evidence="2">Muscle</tissue>
    </source>
</reference>
<dbReference type="AlphaFoldDB" id="A0A5B7F1Q9"/>
<gene>
    <name evidence="2" type="ORF">E2C01_032694</name>
</gene>
<name>A0A5B7F1Q9_PORTR</name>
<dbReference type="Proteomes" id="UP000324222">
    <property type="component" value="Unassembled WGS sequence"/>
</dbReference>
<feature type="compositionally biased region" description="Polar residues" evidence="1">
    <location>
        <begin position="52"/>
        <end position="64"/>
    </location>
</feature>
<feature type="region of interest" description="Disordered" evidence="1">
    <location>
        <begin position="52"/>
        <end position="94"/>
    </location>
</feature>
<dbReference type="EMBL" id="VSRR010004282">
    <property type="protein sequence ID" value="MPC39169.1"/>
    <property type="molecule type" value="Genomic_DNA"/>
</dbReference>
<evidence type="ECO:0000313" key="3">
    <source>
        <dbReference type="Proteomes" id="UP000324222"/>
    </source>
</evidence>
<organism evidence="2 3">
    <name type="scientific">Portunus trituberculatus</name>
    <name type="common">Swimming crab</name>
    <name type="synonym">Neptunus trituberculatus</name>
    <dbReference type="NCBI Taxonomy" id="210409"/>
    <lineage>
        <taxon>Eukaryota</taxon>
        <taxon>Metazoa</taxon>
        <taxon>Ecdysozoa</taxon>
        <taxon>Arthropoda</taxon>
        <taxon>Crustacea</taxon>
        <taxon>Multicrustacea</taxon>
        <taxon>Malacostraca</taxon>
        <taxon>Eumalacostraca</taxon>
        <taxon>Eucarida</taxon>
        <taxon>Decapoda</taxon>
        <taxon>Pleocyemata</taxon>
        <taxon>Brachyura</taxon>
        <taxon>Eubrachyura</taxon>
        <taxon>Portunoidea</taxon>
        <taxon>Portunidae</taxon>
        <taxon>Portuninae</taxon>
        <taxon>Portunus</taxon>
    </lineage>
</organism>
<proteinExistence type="predicted"/>
<comment type="caution">
    <text evidence="2">The sequence shown here is derived from an EMBL/GenBank/DDBJ whole genome shotgun (WGS) entry which is preliminary data.</text>
</comment>
<evidence type="ECO:0000256" key="1">
    <source>
        <dbReference type="SAM" id="MobiDB-lite"/>
    </source>
</evidence>
<evidence type="ECO:0000313" key="2">
    <source>
        <dbReference type="EMBL" id="MPC39169.1"/>
    </source>
</evidence>
<keyword evidence="3" id="KW-1185">Reference proteome</keyword>
<feature type="compositionally biased region" description="Polar residues" evidence="1">
    <location>
        <begin position="74"/>
        <end position="87"/>
    </location>
</feature>
<protein>
    <submittedName>
        <fullName evidence="2">Uncharacterized protein</fullName>
    </submittedName>
</protein>
<sequence>MIVCTSYQEERHIVQSEVNQSASSQTVVVRFFPSSSPEYMDFSYSIQNCSQDFQDQEQGSSTPQGEPGVAVPKEQQQQQATCPTNLGSEVAGME</sequence>
<accession>A0A5B7F1Q9</accession>